<evidence type="ECO:0000259" key="1">
    <source>
        <dbReference type="PROSITE" id="PS50943"/>
    </source>
</evidence>
<evidence type="ECO:0000313" key="2">
    <source>
        <dbReference type="EMBL" id="XDV09752.1"/>
    </source>
</evidence>
<protein>
    <submittedName>
        <fullName evidence="2">Helix-turn-helix domain-containing protein</fullName>
    </submittedName>
</protein>
<sequence length="88" mass="9812">MTPQDISKAINKKGFDQGAIAHALNCSPSLISKIINRKAISMRVAKAVALAIDLPLLEVFPEYERLVRPTLTKEQQQEALKRKLSELL</sequence>
<accession>A0AB39XAG6</accession>
<proteinExistence type="predicted"/>
<gene>
    <name evidence="2" type="ORF">AB8S08_00670</name>
</gene>
<name>A0AB39XAG6_9GAMM</name>
<dbReference type="SMART" id="SM00530">
    <property type="entry name" value="HTH_XRE"/>
    <property type="match status" value="1"/>
</dbReference>
<reference evidence="2" key="1">
    <citation type="submission" date="2024-07" db="EMBL/GenBank/DDBJ databases">
        <title>Whole genome sequence of bacterial strains from algal surface.</title>
        <authorList>
            <person name="Kumar P."/>
        </authorList>
    </citation>
    <scope>NUCLEOTIDE SEQUENCE</scope>
    <source>
        <strain evidence="2">PP-1MA</strain>
    </source>
</reference>
<dbReference type="SUPFAM" id="SSF47413">
    <property type="entry name" value="lambda repressor-like DNA-binding domains"/>
    <property type="match status" value="1"/>
</dbReference>
<dbReference type="RefSeq" id="WP_369743060.1">
    <property type="nucleotide sequence ID" value="NZ_CP165718.1"/>
</dbReference>
<dbReference type="EMBL" id="CP165718">
    <property type="protein sequence ID" value="XDV09752.1"/>
    <property type="molecule type" value="Genomic_DNA"/>
</dbReference>
<dbReference type="InterPro" id="IPR010982">
    <property type="entry name" value="Lambda_DNA-bd_dom_sf"/>
</dbReference>
<dbReference type="AlphaFoldDB" id="A0AB39XAG6"/>
<dbReference type="Pfam" id="PF01381">
    <property type="entry name" value="HTH_3"/>
    <property type="match status" value="1"/>
</dbReference>
<organism evidence="2">
    <name type="scientific">Pseudidiomarina sp. PP-1MA</name>
    <dbReference type="NCBI Taxonomy" id="3237706"/>
    <lineage>
        <taxon>Bacteria</taxon>
        <taxon>Pseudomonadati</taxon>
        <taxon>Pseudomonadota</taxon>
        <taxon>Gammaproteobacteria</taxon>
        <taxon>Alteromonadales</taxon>
        <taxon>Idiomarinaceae</taxon>
        <taxon>Pseudidiomarina</taxon>
    </lineage>
</organism>
<dbReference type="PROSITE" id="PS50943">
    <property type="entry name" value="HTH_CROC1"/>
    <property type="match status" value="1"/>
</dbReference>
<dbReference type="Gene3D" id="1.10.260.40">
    <property type="entry name" value="lambda repressor-like DNA-binding domains"/>
    <property type="match status" value="1"/>
</dbReference>
<feature type="domain" description="HTH cro/C1-type" evidence="1">
    <location>
        <begin position="6"/>
        <end position="59"/>
    </location>
</feature>
<dbReference type="InterPro" id="IPR001387">
    <property type="entry name" value="Cro/C1-type_HTH"/>
</dbReference>
<dbReference type="GO" id="GO:0003677">
    <property type="term" value="F:DNA binding"/>
    <property type="evidence" value="ECO:0007669"/>
    <property type="project" value="InterPro"/>
</dbReference>